<feature type="domain" description="Hemerythrin-like" evidence="4">
    <location>
        <begin position="12"/>
        <end position="126"/>
    </location>
</feature>
<dbReference type="InterPro" id="IPR012312">
    <property type="entry name" value="Hemerythrin-like"/>
</dbReference>
<dbReference type="GO" id="GO:0046872">
    <property type="term" value="F:metal ion binding"/>
    <property type="evidence" value="ECO:0007669"/>
    <property type="project" value="UniProtKB-KW"/>
</dbReference>
<dbReference type="NCBIfam" id="NF033749">
    <property type="entry name" value="bact_hemeryth"/>
    <property type="match status" value="1"/>
</dbReference>
<sequence length="156" mass="18363">MSYIEWTDDFSTGIKVIDAQHKRIIHYINQLTDAQKFNEPELVGEVLLNLTDYTLSHFAFEESLMEDAQYDAISIHKKTHDSFRNKIISYQTRYHAGENISDELFQILNIWLINHIADDDNNYAPVVRKNIPNINTTDKDDWLKKKIRHFFSRSSG</sequence>
<keyword evidence="3" id="KW-0408">Iron</keyword>
<dbReference type="InterPro" id="IPR016131">
    <property type="entry name" value="Haemerythrin_Fe_BS"/>
</dbReference>
<keyword evidence="2" id="KW-0479">Metal-binding</keyword>
<dbReference type="InterPro" id="IPR035938">
    <property type="entry name" value="Hemerythrin-like_sf"/>
</dbReference>
<dbReference type="AlphaFoldDB" id="A0A3B0WPF2"/>
<gene>
    <name evidence="5" type="ORF">MNBD_GAMMA11-2002</name>
</gene>
<evidence type="ECO:0000313" key="5">
    <source>
        <dbReference type="EMBL" id="VAW57888.1"/>
    </source>
</evidence>
<dbReference type="EMBL" id="UOFG01000004">
    <property type="protein sequence ID" value="VAW57888.1"/>
    <property type="molecule type" value="Genomic_DNA"/>
</dbReference>
<dbReference type="Gene3D" id="1.20.120.50">
    <property type="entry name" value="Hemerythrin-like"/>
    <property type="match status" value="1"/>
</dbReference>
<dbReference type="SUPFAM" id="SSF47188">
    <property type="entry name" value="Hemerythrin-like"/>
    <property type="match status" value="1"/>
</dbReference>
<comment type="similarity">
    <text evidence="1">Belongs to the hemerythrin family.</text>
</comment>
<accession>A0A3B0WPF2</accession>
<dbReference type="CDD" id="cd12107">
    <property type="entry name" value="Hemerythrin"/>
    <property type="match status" value="1"/>
</dbReference>
<evidence type="ECO:0000256" key="1">
    <source>
        <dbReference type="ARBA" id="ARBA00010587"/>
    </source>
</evidence>
<proteinExistence type="inferred from homology"/>
<organism evidence="5">
    <name type="scientific">hydrothermal vent metagenome</name>
    <dbReference type="NCBI Taxonomy" id="652676"/>
    <lineage>
        <taxon>unclassified sequences</taxon>
        <taxon>metagenomes</taxon>
        <taxon>ecological metagenomes</taxon>
    </lineage>
</organism>
<dbReference type="PANTHER" id="PTHR37164:SF1">
    <property type="entry name" value="BACTERIOHEMERYTHRIN"/>
    <property type="match status" value="1"/>
</dbReference>
<dbReference type="Pfam" id="PF01814">
    <property type="entry name" value="Hemerythrin"/>
    <property type="match status" value="1"/>
</dbReference>
<name>A0A3B0WPF2_9ZZZZ</name>
<dbReference type="InterPro" id="IPR012827">
    <property type="entry name" value="Hemerythrin_metal-bd"/>
</dbReference>
<evidence type="ECO:0000256" key="3">
    <source>
        <dbReference type="ARBA" id="ARBA00023004"/>
    </source>
</evidence>
<evidence type="ECO:0000256" key="2">
    <source>
        <dbReference type="ARBA" id="ARBA00022723"/>
    </source>
</evidence>
<evidence type="ECO:0000259" key="4">
    <source>
        <dbReference type="Pfam" id="PF01814"/>
    </source>
</evidence>
<protein>
    <submittedName>
        <fullName evidence="5">Hemerythrin domain protein</fullName>
    </submittedName>
</protein>
<dbReference type="NCBIfam" id="NF002007">
    <property type="entry name" value="PRK00808.1"/>
    <property type="match status" value="1"/>
</dbReference>
<dbReference type="NCBIfam" id="TIGR02481">
    <property type="entry name" value="hemeryth_dom"/>
    <property type="match status" value="1"/>
</dbReference>
<dbReference type="PANTHER" id="PTHR37164">
    <property type="entry name" value="BACTERIOHEMERYTHRIN"/>
    <property type="match status" value="1"/>
</dbReference>
<reference evidence="5" key="1">
    <citation type="submission" date="2018-06" db="EMBL/GenBank/DDBJ databases">
        <authorList>
            <person name="Zhirakovskaya E."/>
        </authorList>
    </citation>
    <scope>NUCLEOTIDE SEQUENCE</scope>
</reference>
<dbReference type="PROSITE" id="PS00550">
    <property type="entry name" value="HEMERYTHRINS"/>
    <property type="match status" value="1"/>
</dbReference>
<dbReference type="InterPro" id="IPR050669">
    <property type="entry name" value="Hemerythrin"/>
</dbReference>